<dbReference type="InterPro" id="IPR012341">
    <property type="entry name" value="6hp_glycosidase-like_sf"/>
</dbReference>
<comment type="caution">
    <text evidence="1">The sequence shown here is derived from an EMBL/GenBank/DDBJ whole genome shotgun (WGS) entry which is preliminary data.</text>
</comment>
<organism evidence="1 2">
    <name type="scientific">Fodinicola feengrottensis</name>
    <dbReference type="NCBI Taxonomy" id="435914"/>
    <lineage>
        <taxon>Bacteria</taxon>
        <taxon>Bacillati</taxon>
        <taxon>Actinomycetota</taxon>
        <taxon>Actinomycetes</taxon>
        <taxon>Mycobacteriales</taxon>
        <taxon>Fodinicola</taxon>
    </lineage>
</organism>
<dbReference type="EMBL" id="BAAANY010000011">
    <property type="protein sequence ID" value="GAA1683288.1"/>
    <property type="molecule type" value="Genomic_DNA"/>
</dbReference>
<accession>A0ABP4T6V8</accession>
<proteinExistence type="predicted"/>
<gene>
    <name evidence="1" type="ORF">GCM10009765_35610</name>
</gene>
<reference evidence="2" key="1">
    <citation type="journal article" date="2019" name="Int. J. Syst. Evol. Microbiol.">
        <title>The Global Catalogue of Microorganisms (GCM) 10K type strain sequencing project: providing services to taxonomists for standard genome sequencing and annotation.</title>
        <authorList>
            <consortium name="The Broad Institute Genomics Platform"/>
            <consortium name="The Broad Institute Genome Sequencing Center for Infectious Disease"/>
            <person name="Wu L."/>
            <person name="Ma J."/>
        </authorList>
    </citation>
    <scope>NUCLEOTIDE SEQUENCE [LARGE SCALE GENOMIC DNA]</scope>
    <source>
        <strain evidence="2">JCM 14718</strain>
    </source>
</reference>
<keyword evidence="2" id="KW-1185">Reference proteome</keyword>
<evidence type="ECO:0000313" key="2">
    <source>
        <dbReference type="Proteomes" id="UP001500618"/>
    </source>
</evidence>
<dbReference type="RefSeq" id="WP_344311361.1">
    <property type="nucleotide sequence ID" value="NZ_BAAANY010000011.1"/>
</dbReference>
<name>A0ABP4T6V8_9ACTN</name>
<evidence type="ECO:0000313" key="1">
    <source>
        <dbReference type="EMBL" id="GAA1683288.1"/>
    </source>
</evidence>
<sequence length="829" mass="87919">MLALAFLAPPPVIAAAARTPELAVTTRLADRRMLVTGDRFWSMGTADGRYPAAGFHTRGEMGGFFAPPIKVLDGLWFGVDGQWLPAANRMRSGWGYVRTEFPTNDGLRITRTDVDPDGERAGLVGLTLSSSQTRTLTLSVDAHSELMGMYPWGETKPSQTTVNLPDTASVSGNALLFRDVGTPPGPNQLKHDWAASVGSSLTPVSSQVGNDFRGPQDPPVRCPASGPGTADLPARCDDTAYGNGAGGRLDYRITLAAWKPLTVWFAVAGSDTGPAAAQSTLSRVLRDPDAEFEAKLTARKAVDARTVVDLPGDPLLAQSVEWTKQNLADAVQETHNLQLRPTNGGTVYPAPVGTLDSARWIAAGFPDYSWLFGTDGEYTAFAAVAAGQFENIEAHLRSLRDVSDKVNSRSGKIVHEVTPDGQVYFGANADAGNTDESAKFPSAVALVWRWSGDRHFLDDMYDASVRAMKYVTSLDADGDGWPEGLGNVERPGMGAEKLDNTVYTIRGLADLVDLATAKGDNATARWAAAKVANLMHRFENAWWNGGDTQSYADSLADPGNTKVFQRHWIGLTPAEATLPDGTPIASTDHAVATLTQHEKPCYSGDLGLFHTGTGPTSDPAGNKGASCDIAVSSVAADREAFTLTTSIMAVAEGNYGRSAARYTTDIARVQLDPTLWEMPGAMPEIAPSPDFGANIDKKLTERSMVLQAWGSYGILWPVVHQQLGVDPDAGNGWIRVVPQIPAGQQRISGHNIRVGTGAVSVTAVESGQTITVTASGPLKMTIGAVLPTGASVKSATLNGKPVQPEVVRTTRGLEATVPGSGNLTLVLAY</sequence>
<dbReference type="Proteomes" id="UP001500618">
    <property type="component" value="Unassembled WGS sequence"/>
</dbReference>
<protein>
    <recommendedName>
        <fullName evidence="3">Glycogen debranching protein</fullName>
    </recommendedName>
</protein>
<dbReference type="Gene3D" id="1.50.10.10">
    <property type="match status" value="1"/>
</dbReference>
<evidence type="ECO:0008006" key="3">
    <source>
        <dbReference type="Google" id="ProtNLM"/>
    </source>
</evidence>
<dbReference type="SUPFAM" id="SSF48208">
    <property type="entry name" value="Six-hairpin glycosidases"/>
    <property type="match status" value="1"/>
</dbReference>
<dbReference type="InterPro" id="IPR008928">
    <property type="entry name" value="6-hairpin_glycosidase_sf"/>
</dbReference>